<keyword evidence="4" id="KW-0963">Cytoplasm</keyword>
<feature type="compositionally biased region" description="Basic and acidic residues" evidence="9">
    <location>
        <begin position="421"/>
        <end position="431"/>
    </location>
</feature>
<dbReference type="Proteomes" id="UP000028837">
    <property type="component" value="Unassembled WGS sequence"/>
</dbReference>
<reference evidence="11 12" key="1">
    <citation type="submission" date="2014-02" db="EMBL/GenBank/DDBJ databases">
        <authorList>
            <person name="Sibley D."/>
            <person name="Venepally P."/>
            <person name="Karamycheva S."/>
            <person name="Hadjithomas M."/>
            <person name="Khan A."/>
            <person name="Brunk B."/>
            <person name="Roos D."/>
            <person name="Caler E."/>
            <person name="Lorenzi H."/>
        </authorList>
    </citation>
    <scope>NUCLEOTIDE SEQUENCE [LARGE SCALE GENOMIC DNA]</scope>
    <source>
        <strain evidence="11 12">GAB2-2007-GAL-DOM2</strain>
    </source>
</reference>
<evidence type="ECO:0000256" key="9">
    <source>
        <dbReference type="SAM" id="MobiDB-lite"/>
    </source>
</evidence>
<evidence type="ECO:0000256" key="3">
    <source>
        <dbReference type="ARBA" id="ARBA00005822"/>
    </source>
</evidence>
<keyword evidence="6" id="KW-0206">Cytoskeleton</keyword>
<evidence type="ECO:0000256" key="5">
    <source>
        <dbReference type="ARBA" id="ARBA00023069"/>
    </source>
</evidence>
<keyword evidence="8" id="KW-0863">Zinc-finger</keyword>
<dbReference type="GO" id="GO:0032266">
    <property type="term" value="F:phosphatidylinositol-3-phosphate binding"/>
    <property type="evidence" value="ECO:0007669"/>
    <property type="project" value="TreeGrafter"/>
</dbReference>
<dbReference type="Pfam" id="PF13920">
    <property type="entry name" value="zf-C3HC4_3"/>
    <property type="match status" value="1"/>
</dbReference>
<dbReference type="InterPro" id="IPR001841">
    <property type="entry name" value="Znf_RING"/>
</dbReference>
<dbReference type="GO" id="GO:0008270">
    <property type="term" value="F:zinc ion binding"/>
    <property type="evidence" value="ECO:0007669"/>
    <property type="project" value="UniProtKB-KW"/>
</dbReference>
<accession>A0A086JPJ9</accession>
<evidence type="ECO:0000256" key="7">
    <source>
        <dbReference type="ARBA" id="ARBA00023273"/>
    </source>
</evidence>
<feature type="compositionally biased region" description="Basic and acidic residues" evidence="9">
    <location>
        <begin position="388"/>
        <end position="402"/>
    </location>
</feature>
<dbReference type="Pfam" id="PF07289">
    <property type="entry name" value="BBL5"/>
    <property type="match status" value="1"/>
</dbReference>
<comment type="caution">
    <text evidence="11">The sequence shown here is derived from an EMBL/GenBank/DDBJ whole genome shotgun (WGS) entry which is preliminary data.</text>
</comment>
<protein>
    <submittedName>
        <fullName evidence="11">Putative Bardet-Biedl syndrome 5</fullName>
    </submittedName>
</protein>
<dbReference type="SMART" id="SM00683">
    <property type="entry name" value="DM16"/>
    <property type="match status" value="2"/>
</dbReference>
<feature type="domain" description="RING-type" evidence="10">
    <location>
        <begin position="668"/>
        <end position="703"/>
    </location>
</feature>
<evidence type="ECO:0000256" key="1">
    <source>
        <dbReference type="ARBA" id="ARBA00004138"/>
    </source>
</evidence>
<dbReference type="InterPro" id="IPR013083">
    <property type="entry name" value="Znf_RING/FYVE/PHD"/>
</dbReference>
<dbReference type="PANTHER" id="PTHR21351">
    <property type="entry name" value="BARDET-BIEDL SYNDROME PROTEIN 5"/>
    <property type="match status" value="1"/>
</dbReference>
<feature type="compositionally biased region" description="Basic and acidic residues" evidence="9">
    <location>
        <begin position="439"/>
        <end position="452"/>
    </location>
</feature>
<comment type="subcellular location">
    <subcellularLocation>
        <location evidence="1">Cell projection</location>
        <location evidence="1">Cilium</location>
    </subcellularLocation>
    <subcellularLocation>
        <location evidence="2">Cytoplasm</location>
        <location evidence="2">Cytoskeleton</location>
    </subcellularLocation>
</comment>
<name>A0A086JPJ9_TOXGO</name>
<dbReference type="SUPFAM" id="SSF57850">
    <property type="entry name" value="RING/U-box"/>
    <property type="match status" value="1"/>
</dbReference>
<evidence type="ECO:0000256" key="4">
    <source>
        <dbReference type="ARBA" id="ARBA00022490"/>
    </source>
</evidence>
<gene>
    <name evidence="11" type="ORF">TGDOM2_259965</name>
</gene>
<dbReference type="PROSITE" id="PS50089">
    <property type="entry name" value="ZF_RING_2"/>
    <property type="match status" value="1"/>
</dbReference>
<dbReference type="Gene3D" id="3.30.40.10">
    <property type="entry name" value="Zinc/RING finger domain, C3HC4 (zinc finger)"/>
    <property type="match status" value="1"/>
</dbReference>
<evidence type="ECO:0000313" key="12">
    <source>
        <dbReference type="Proteomes" id="UP000028837"/>
    </source>
</evidence>
<evidence type="ECO:0000256" key="2">
    <source>
        <dbReference type="ARBA" id="ARBA00004245"/>
    </source>
</evidence>
<dbReference type="GO" id="GO:0060271">
    <property type="term" value="P:cilium assembly"/>
    <property type="evidence" value="ECO:0007669"/>
    <property type="project" value="TreeGrafter"/>
</dbReference>
<dbReference type="EMBL" id="AHZU02001279">
    <property type="protein sequence ID" value="KFG34067.1"/>
    <property type="molecule type" value="Genomic_DNA"/>
</dbReference>
<dbReference type="PANTHER" id="PTHR21351:SF0">
    <property type="entry name" value="BARDET-BIEDL SYNDROME 5 PROTEIN"/>
    <property type="match status" value="1"/>
</dbReference>
<feature type="region of interest" description="Disordered" evidence="9">
    <location>
        <begin position="388"/>
        <end position="627"/>
    </location>
</feature>
<dbReference type="AlphaFoldDB" id="A0A086JPJ9"/>
<keyword evidence="8" id="KW-0862">Zinc</keyword>
<dbReference type="GO" id="GO:0036064">
    <property type="term" value="C:ciliary basal body"/>
    <property type="evidence" value="ECO:0007669"/>
    <property type="project" value="TreeGrafter"/>
</dbReference>
<evidence type="ECO:0000256" key="6">
    <source>
        <dbReference type="ARBA" id="ARBA00023212"/>
    </source>
</evidence>
<keyword evidence="8" id="KW-0479">Metal-binding</keyword>
<keyword evidence="7" id="KW-0966">Cell projection</keyword>
<sequence length="716" mass="77477">MGACMSAIESFWQSSLDGGNSPGGGPLWQDRQIRWDQPKQRLLLRPGEVLRKQFDKVEDTKGDNGIGVLQITNLRVIWYCLYVPRLNISIGLHCVTYLHYSMAESSTFGKARALHLMSRFNSTRFEFSFAIRADHAYILFKEMEDAIQSYRATIIYKDLLLRDGRVVTDAGEIEILEGERIVKFVESCHSLTENSAYPGKMYVTNYRILWVSNQTPFMNISLPYVQMKHVLSRYSQHGTAMVVESQPTAGGYCLAFRIQPVASDSAKQHEREPSLSPHQQLSALISTVNKCFHDIRARPCFGPVDDDRKTEQDNFVIVVSGGPAPPAVPSAVPTPPSAIVDNAALPVSRQAPPGASHMLESDVPVLLSTDVGTSVPERGAAGREHLLEELRGEPGEHERRQLDSGVRFGSGRNGGEVEQPQEERERRRCLLEADVAPESMEREMEEVVDRSRNLPVEQEAQRTTPAPPDEPCVEPQLTELLVGEGPGMPELAPGGSPAPPGGPSRPVRSMGRFPFSSFSSPSNAPSASSQARAGPAPSPPSSSLAVPLPEGDTCNISSSSPRLRTPGLSPRARGGTVPAIFPASPSQGREAPSSGPEETAGPETSEVRRGVAADGPSPTPADGASASGLAVPLDLTKKDQRADPLAPSARTLALLSPSSAKYMTAPKCVICLSSPDEAAFDPCGHVCTCMRCAFQIENCPICRSQILKVLRIYLTA</sequence>
<comment type="similarity">
    <text evidence="3">Belongs to the BBS5 family.</text>
</comment>
<organism evidence="11 12">
    <name type="scientific">Toxoplasma gondii GAB2-2007-GAL-DOM2</name>
    <dbReference type="NCBI Taxonomy" id="1130820"/>
    <lineage>
        <taxon>Eukaryota</taxon>
        <taxon>Sar</taxon>
        <taxon>Alveolata</taxon>
        <taxon>Apicomplexa</taxon>
        <taxon>Conoidasida</taxon>
        <taxon>Coccidia</taxon>
        <taxon>Eucoccidiorida</taxon>
        <taxon>Eimeriorina</taxon>
        <taxon>Sarcocystidae</taxon>
        <taxon>Toxoplasma</taxon>
    </lineage>
</organism>
<evidence type="ECO:0000259" key="10">
    <source>
        <dbReference type="PROSITE" id="PS50089"/>
    </source>
</evidence>
<dbReference type="InterPro" id="IPR006606">
    <property type="entry name" value="BBL5"/>
</dbReference>
<evidence type="ECO:0000256" key="8">
    <source>
        <dbReference type="PROSITE-ProRule" id="PRU00175"/>
    </source>
</evidence>
<dbReference type="OrthoDB" id="10261999at2759"/>
<keyword evidence="5" id="KW-0969">Cilium</keyword>
<dbReference type="VEuPathDB" id="ToxoDB:TGDOM2_259965"/>
<proteinExistence type="inferred from homology"/>
<dbReference type="GO" id="GO:0034464">
    <property type="term" value="C:BBSome"/>
    <property type="evidence" value="ECO:0007669"/>
    <property type="project" value="InterPro"/>
</dbReference>
<feature type="compositionally biased region" description="Low complexity" evidence="9">
    <location>
        <begin position="504"/>
        <end position="549"/>
    </location>
</feature>
<evidence type="ECO:0000313" key="11">
    <source>
        <dbReference type="EMBL" id="KFG34067.1"/>
    </source>
</evidence>
<dbReference type="InterPro" id="IPR014003">
    <property type="entry name" value="BBS5_PH"/>
</dbReference>